<evidence type="ECO:0000313" key="4">
    <source>
        <dbReference type="Proteomes" id="UP000285961"/>
    </source>
</evidence>
<name>A0A419EP58_9BACT</name>
<feature type="domain" description="Peptidase S33 tripeptidyl aminopeptidase-like C-terminal" evidence="2">
    <location>
        <begin position="209"/>
        <end position="266"/>
    </location>
</feature>
<dbReference type="GO" id="GO:0046464">
    <property type="term" value="P:acylglycerol catabolic process"/>
    <property type="evidence" value="ECO:0007669"/>
    <property type="project" value="TreeGrafter"/>
</dbReference>
<dbReference type="SUPFAM" id="SSF53474">
    <property type="entry name" value="alpha/beta-Hydrolases"/>
    <property type="match status" value="1"/>
</dbReference>
<gene>
    <name evidence="3" type="ORF">C4532_18770</name>
</gene>
<dbReference type="Proteomes" id="UP000285961">
    <property type="component" value="Unassembled WGS sequence"/>
</dbReference>
<dbReference type="InterPro" id="IPR013595">
    <property type="entry name" value="Pept_S33_TAP-like_C"/>
</dbReference>
<proteinExistence type="predicted"/>
<dbReference type="AlphaFoldDB" id="A0A419EP58"/>
<dbReference type="PANTHER" id="PTHR43798:SF33">
    <property type="entry name" value="HYDROLASE, PUTATIVE (AFU_ORTHOLOGUE AFUA_2G14860)-RELATED"/>
    <property type="match status" value="1"/>
</dbReference>
<feature type="domain" description="AB hydrolase-1" evidence="1">
    <location>
        <begin position="30"/>
        <end position="135"/>
    </location>
</feature>
<keyword evidence="3" id="KW-0378">Hydrolase</keyword>
<dbReference type="InterPro" id="IPR050266">
    <property type="entry name" value="AB_hydrolase_sf"/>
</dbReference>
<evidence type="ECO:0000313" key="3">
    <source>
        <dbReference type="EMBL" id="RJP64687.1"/>
    </source>
</evidence>
<dbReference type="GO" id="GO:0016020">
    <property type="term" value="C:membrane"/>
    <property type="evidence" value="ECO:0007669"/>
    <property type="project" value="TreeGrafter"/>
</dbReference>
<protein>
    <submittedName>
        <fullName evidence="3">Alpha/beta hydrolase</fullName>
    </submittedName>
</protein>
<sequence length="276" mass="30775">MPEVKINELAIHYELDDFTDPWVKAESIWIQHGFGRSGKFWYHWVPPLSRKYRVLRVDMRGHGRSADPPIDHAWSVDELLSDIRGVIEALKLGSVHYVGESVGGILGIALAARWPELLKSLTLVAAPLSIRPEIQDIFAVGEKDWPTAMEKLGGDGWVRGLMGYGATHSDTTRAKEEWILSEWAKNRPKMLANLARLAATVNVESLLPEVNVPTLILAPAKSPISPLEEQLKMRRAIPNARIVTIEGAWHEIYFDDPEACVSALLNFLSSLSHAHG</sequence>
<dbReference type="Gene3D" id="3.40.50.1820">
    <property type="entry name" value="alpha/beta hydrolase"/>
    <property type="match status" value="1"/>
</dbReference>
<reference evidence="3 4" key="1">
    <citation type="journal article" date="2017" name="ISME J.">
        <title>Energy and carbon metabolisms in a deep terrestrial subsurface fluid microbial community.</title>
        <authorList>
            <person name="Momper L."/>
            <person name="Jungbluth S.P."/>
            <person name="Lee M.D."/>
            <person name="Amend J.P."/>
        </authorList>
    </citation>
    <scope>NUCLEOTIDE SEQUENCE [LARGE SCALE GENOMIC DNA]</scope>
    <source>
        <strain evidence="3">SURF_17</strain>
    </source>
</reference>
<dbReference type="EMBL" id="QZKI01000136">
    <property type="protein sequence ID" value="RJP64687.1"/>
    <property type="molecule type" value="Genomic_DNA"/>
</dbReference>
<dbReference type="Pfam" id="PF08386">
    <property type="entry name" value="Abhydrolase_4"/>
    <property type="match status" value="1"/>
</dbReference>
<organism evidence="3 4">
    <name type="scientific">Candidatus Abyssobacteria bacterium SURF_17</name>
    <dbReference type="NCBI Taxonomy" id="2093361"/>
    <lineage>
        <taxon>Bacteria</taxon>
        <taxon>Pseudomonadati</taxon>
        <taxon>Candidatus Hydrogenedentota</taxon>
        <taxon>Candidatus Abyssobacteria</taxon>
    </lineage>
</organism>
<dbReference type="GO" id="GO:0047372">
    <property type="term" value="F:monoacylglycerol lipase activity"/>
    <property type="evidence" value="ECO:0007669"/>
    <property type="project" value="TreeGrafter"/>
</dbReference>
<comment type="caution">
    <text evidence="3">The sequence shown here is derived from an EMBL/GenBank/DDBJ whole genome shotgun (WGS) entry which is preliminary data.</text>
</comment>
<dbReference type="PANTHER" id="PTHR43798">
    <property type="entry name" value="MONOACYLGLYCEROL LIPASE"/>
    <property type="match status" value="1"/>
</dbReference>
<dbReference type="InterPro" id="IPR000073">
    <property type="entry name" value="AB_hydrolase_1"/>
</dbReference>
<evidence type="ECO:0000259" key="2">
    <source>
        <dbReference type="Pfam" id="PF08386"/>
    </source>
</evidence>
<accession>A0A419EP58</accession>
<dbReference type="Pfam" id="PF00561">
    <property type="entry name" value="Abhydrolase_1"/>
    <property type="match status" value="1"/>
</dbReference>
<dbReference type="PRINTS" id="PR00111">
    <property type="entry name" value="ABHYDROLASE"/>
</dbReference>
<evidence type="ECO:0000259" key="1">
    <source>
        <dbReference type="Pfam" id="PF00561"/>
    </source>
</evidence>
<dbReference type="InterPro" id="IPR029058">
    <property type="entry name" value="AB_hydrolase_fold"/>
</dbReference>